<dbReference type="CDD" id="cd03385">
    <property type="entry name" value="PAP2_BcrC_like"/>
    <property type="match status" value="1"/>
</dbReference>
<proteinExistence type="predicted"/>
<name>A0A6M6E269_PRIMG</name>
<dbReference type="InterPro" id="IPR033879">
    <property type="entry name" value="UPP_Pase"/>
</dbReference>
<dbReference type="SMART" id="SM00014">
    <property type="entry name" value="acidPPc"/>
    <property type="match status" value="1"/>
</dbReference>
<dbReference type="Proteomes" id="UP000501076">
    <property type="component" value="Plasmid pFDU301B"/>
</dbReference>
<dbReference type="AlphaFoldDB" id="A0A6M6E269"/>
<dbReference type="EMBL" id="CP045274">
    <property type="protein sequence ID" value="QJX81101.1"/>
    <property type="molecule type" value="Genomic_DNA"/>
</dbReference>
<dbReference type="InterPro" id="IPR036938">
    <property type="entry name" value="PAP2/HPO_sf"/>
</dbReference>
<dbReference type="Pfam" id="PF01569">
    <property type="entry name" value="PAP2"/>
    <property type="match status" value="1"/>
</dbReference>
<dbReference type="SUPFAM" id="SSF48317">
    <property type="entry name" value="Acid phosphatase/Vanadium-dependent haloperoxidase"/>
    <property type="match status" value="1"/>
</dbReference>
<feature type="transmembrane region" description="Helical" evidence="1">
    <location>
        <begin position="21"/>
        <end position="42"/>
    </location>
</feature>
<evidence type="ECO:0000313" key="3">
    <source>
        <dbReference type="EMBL" id="QJX81101.1"/>
    </source>
</evidence>
<evidence type="ECO:0000313" key="4">
    <source>
        <dbReference type="Proteomes" id="UP000501076"/>
    </source>
</evidence>
<keyword evidence="1" id="KW-0812">Transmembrane</keyword>
<dbReference type="GO" id="GO:0050380">
    <property type="term" value="F:undecaprenyl-diphosphatase activity"/>
    <property type="evidence" value="ECO:0007669"/>
    <property type="project" value="InterPro"/>
</dbReference>
<feature type="transmembrane region" description="Helical" evidence="1">
    <location>
        <begin position="119"/>
        <end position="136"/>
    </location>
</feature>
<dbReference type="GO" id="GO:0005886">
    <property type="term" value="C:plasma membrane"/>
    <property type="evidence" value="ECO:0007669"/>
    <property type="project" value="InterPro"/>
</dbReference>
<dbReference type="Gene3D" id="1.20.144.10">
    <property type="entry name" value="Phosphatidic acid phosphatase type 2/haloperoxidase"/>
    <property type="match status" value="1"/>
</dbReference>
<dbReference type="InterPro" id="IPR000326">
    <property type="entry name" value="PAP2/HPO"/>
</dbReference>
<geneLocation type="plasmid" evidence="4">
    <name>pfdu301b</name>
</geneLocation>
<evidence type="ECO:0000259" key="2">
    <source>
        <dbReference type="SMART" id="SM00014"/>
    </source>
</evidence>
<keyword evidence="1" id="KW-0472">Membrane</keyword>
<organism evidence="3 4">
    <name type="scientific">Priestia megaterium</name>
    <name type="common">Bacillus megaterium</name>
    <dbReference type="NCBI Taxonomy" id="1404"/>
    <lineage>
        <taxon>Bacteria</taxon>
        <taxon>Bacillati</taxon>
        <taxon>Bacillota</taxon>
        <taxon>Bacilli</taxon>
        <taxon>Bacillales</taxon>
        <taxon>Bacillaceae</taxon>
        <taxon>Priestia</taxon>
    </lineage>
</organism>
<evidence type="ECO:0000256" key="1">
    <source>
        <dbReference type="SAM" id="Phobius"/>
    </source>
</evidence>
<keyword evidence="1" id="KW-1133">Transmembrane helix</keyword>
<feature type="transmembrane region" description="Helical" evidence="1">
    <location>
        <begin position="95"/>
        <end position="113"/>
    </location>
</feature>
<reference evidence="3 4" key="1">
    <citation type="submission" date="2019-10" db="EMBL/GenBank/DDBJ databases">
        <title>Complete genome sequences for adaption low water activity.</title>
        <authorList>
            <person name="Zhao L."/>
            <person name="Zhong J."/>
        </authorList>
    </citation>
    <scope>NUCLEOTIDE SEQUENCE [LARGE SCALE GENOMIC DNA]</scope>
    <source>
        <strain evidence="3 4">FDU301</strain>
        <plasmid evidence="4">pfdu301b</plasmid>
    </source>
</reference>
<dbReference type="RefSeq" id="WP_171779097.1">
    <property type="nucleotide sequence ID" value="NZ_CP045274.1"/>
</dbReference>
<protein>
    <submittedName>
        <fullName evidence="3">Phosphatase PAP2 family protein</fullName>
    </submittedName>
</protein>
<gene>
    <name evidence="3" type="ORF">FDZ14_33905</name>
</gene>
<keyword evidence="3" id="KW-0614">Plasmid</keyword>
<feature type="domain" description="Phosphatidic acid phosphatase type 2/haloperoxidase" evidence="2">
    <location>
        <begin position="50"/>
        <end position="159"/>
    </location>
</feature>
<sequence>MDYKIFRIINQLAGRYSVLDMLMILISNKVRYLFAFVLMLMWLRGYSQRKVTVYAVISATFTVLIKMLIQCFYFKPRPFMKRRVRILIPSKMNSAFLSTHMLLTTAVSTSIFLRERILGSVMWILSLLTGFSRIWVGHHYPSDIIRSLFVGSLTSIMVEKIFGSLKIMNRKTKNCYAPTRK</sequence>
<accession>A0A6M6E269</accession>
<feature type="transmembrane region" description="Helical" evidence="1">
    <location>
        <begin position="54"/>
        <end position="74"/>
    </location>
</feature>